<dbReference type="GO" id="GO:0004359">
    <property type="term" value="F:glutaminase activity"/>
    <property type="evidence" value="ECO:0007669"/>
    <property type="project" value="UniProtKB-UniRule"/>
</dbReference>
<dbReference type="FunFam" id="3.40.710.10:FF:000005">
    <property type="entry name" value="Glutaminase"/>
    <property type="match status" value="1"/>
</dbReference>
<keyword evidence="8" id="KW-1185">Reference proteome</keyword>
<dbReference type="Gene3D" id="3.40.710.10">
    <property type="entry name" value="DD-peptidase/beta-lactamase superfamily"/>
    <property type="match status" value="1"/>
</dbReference>
<evidence type="ECO:0000256" key="2">
    <source>
        <dbReference type="ARBA" id="ARBA00011881"/>
    </source>
</evidence>
<feature type="binding site" evidence="6">
    <location>
        <position position="120"/>
    </location>
    <ligand>
        <name>substrate</name>
    </ligand>
</feature>
<evidence type="ECO:0000256" key="1">
    <source>
        <dbReference type="ARBA" id="ARBA00011076"/>
    </source>
</evidence>
<evidence type="ECO:0000313" key="7">
    <source>
        <dbReference type="EMBL" id="RUR46397.1"/>
    </source>
</evidence>
<comment type="caution">
    <text evidence="6">Lacks conserved residue(s) required for the propagation of feature annotation.</text>
</comment>
<evidence type="ECO:0000256" key="4">
    <source>
        <dbReference type="ARBA" id="ARBA00022801"/>
    </source>
</evidence>
<name>A0A3S1E7S2_9GAMM</name>
<comment type="catalytic activity">
    <reaction evidence="5 6">
        <text>L-glutamine + H2O = L-glutamate + NH4(+)</text>
        <dbReference type="Rhea" id="RHEA:15889"/>
        <dbReference type="ChEBI" id="CHEBI:15377"/>
        <dbReference type="ChEBI" id="CHEBI:28938"/>
        <dbReference type="ChEBI" id="CHEBI:29985"/>
        <dbReference type="ChEBI" id="CHEBI:58359"/>
        <dbReference type="EC" id="3.5.1.2"/>
    </reaction>
</comment>
<keyword evidence="4 6" id="KW-0378">Hydrolase</keyword>
<feature type="binding site" evidence="6">
    <location>
        <position position="68"/>
    </location>
    <ligand>
        <name>substrate</name>
    </ligand>
</feature>
<dbReference type="SUPFAM" id="SSF56601">
    <property type="entry name" value="beta-lactamase/transpeptidase-like"/>
    <property type="match status" value="1"/>
</dbReference>
<dbReference type="NCBIfam" id="TIGR03814">
    <property type="entry name" value="Gln_ase"/>
    <property type="match status" value="1"/>
</dbReference>
<feature type="binding site" evidence="6">
    <location>
        <position position="194"/>
    </location>
    <ligand>
        <name>substrate</name>
    </ligand>
</feature>
<comment type="similarity">
    <text evidence="1 6">Belongs to the glutaminase family.</text>
</comment>
<dbReference type="RefSeq" id="WP_126950467.1">
    <property type="nucleotide sequence ID" value="NZ_RZHD01000005.1"/>
</dbReference>
<gene>
    <name evidence="6 7" type="primary">glsA</name>
    <name evidence="7" type="ORF">ELY37_10485</name>
</gene>
<keyword evidence="6" id="KW-0007">Acetylation</keyword>
<dbReference type="Proteomes" id="UP000286912">
    <property type="component" value="Unassembled WGS sequence"/>
</dbReference>
<dbReference type="HAMAP" id="MF_00313">
    <property type="entry name" value="Glutaminase"/>
    <property type="match status" value="1"/>
</dbReference>
<dbReference type="EC" id="3.5.1.2" evidence="3 6"/>
<feature type="binding site" evidence="6">
    <location>
        <position position="163"/>
    </location>
    <ligand>
        <name>substrate</name>
    </ligand>
</feature>
<dbReference type="PANTHER" id="PTHR12544">
    <property type="entry name" value="GLUTAMINASE"/>
    <property type="match status" value="1"/>
</dbReference>
<feature type="binding site" evidence="6">
    <location>
        <position position="170"/>
    </location>
    <ligand>
        <name>substrate</name>
    </ligand>
</feature>
<dbReference type="InterPro" id="IPR015868">
    <property type="entry name" value="Glutaminase"/>
</dbReference>
<feature type="binding site" evidence="6">
    <location>
        <position position="246"/>
    </location>
    <ligand>
        <name>substrate</name>
    </ligand>
</feature>
<evidence type="ECO:0000256" key="6">
    <source>
        <dbReference type="HAMAP-Rule" id="MF_00313"/>
    </source>
</evidence>
<proteinExistence type="inferred from homology"/>
<comment type="subunit">
    <text evidence="2 6">Homotetramer.</text>
</comment>
<dbReference type="Pfam" id="PF04960">
    <property type="entry name" value="Glutaminase"/>
    <property type="match status" value="1"/>
</dbReference>
<accession>A0A3S1E7S2</accession>
<dbReference type="OrthoDB" id="9788822at2"/>
<evidence type="ECO:0000256" key="5">
    <source>
        <dbReference type="ARBA" id="ARBA00049534"/>
    </source>
</evidence>
<dbReference type="GO" id="GO:0006537">
    <property type="term" value="P:glutamate biosynthetic process"/>
    <property type="evidence" value="ECO:0007669"/>
    <property type="project" value="TreeGrafter"/>
</dbReference>
<evidence type="ECO:0000313" key="8">
    <source>
        <dbReference type="Proteomes" id="UP000286912"/>
    </source>
</evidence>
<organism evidence="7 8">
    <name type="scientific">Vreelandella populi</name>
    <dbReference type="NCBI Taxonomy" id="2498858"/>
    <lineage>
        <taxon>Bacteria</taxon>
        <taxon>Pseudomonadati</taxon>
        <taxon>Pseudomonadota</taxon>
        <taxon>Gammaproteobacteria</taxon>
        <taxon>Oceanospirillales</taxon>
        <taxon>Halomonadaceae</taxon>
        <taxon>Vreelandella</taxon>
    </lineage>
</organism>
<sequence>MENINDDIEAYLQQVVEEEQNHDHDGSMSSFMEEIGMADKEMFGVCVTSSEGKVRKGGNADEVLPLESVSKALALALALEDVGAEKIFQHVSKEPKGDPFHSIAALEEGDKGVPSNPMINAGAIAVTSMIQGADGEERFIRLRDFIRRLADNPAIDYNHDMYEAEEKDLNRALFYYMRSHGVVSGSEEDSLLPYMKQTSIEMSCVDLARIAAVFANNGKAPGSDEQLIAPDNVHIVLTLMFATGMYQSSGEFAVDVGIPAKSGISGFIMAVVPGRMGVGVIGPALDNSGNSIAGMRILGKLSKRWKLAAFSSH</sequence>
<reference evidence="7 8" key="1">
    <citation type="submission" date="2018-12" db="EMBL/GenBank/DDBJ databases">
        <title>three novel Halomonas strain isolated from plants.</title>
        <authorList>
            <person name="Sun C."/>
        </authorList>
    </citation>
    <scope>NUCLEOTIDE SEQUENCE [LARGE SCALE GENOMIC DNA]</scope>
    <source>
        <strain evidence="7 8">RC</strain>
    </source>
</reference>
<comment type="caution">
    <text evidence="7">The sequence shown here is derived from an EMBL/GenBank/DDBJ whole genome shotgun (WGS) entry which is preliminary data.</text>
</comment>
<dbReference type="GO" id="GO:0006543">
    <property type="term" value="P:L-glutamine catabolic process"/>
    <property type="evidence" value="ECO:0007669"/>
    <property type="project" value="TreeGrafter"/>
</dbReference>
<dbReference type="InterPro" id="IPR012338">
    <property type="entry name" value="Beta-lactam/transpept-like"/>
</dbReference>
<protein>
    <recommendedName>
        <fullName evidence="3 6">Glutaminase</fullName>
        <ecNumber evidence="3 6">3.5.1.2</ecNumber>
    </recommendedName>
</protein>
<dbReference type="PANTHER" id="PTHR12544:SF29">
    <property type="entry name" value="GLUTAMINASE"/>
    <property type="match status" value="1"/>
</dbReference>
<dbReference type="AlphaFoldDB" id="A0A3S1E7S2"/>
<evidence type="ECO:0000256" key="3">
    <source>
        <dbReference type="ARBA" id="ARBA00012918"/>
    </source>
</evidence>
<dbReference type="EMBL" id="RZHD01000005">
    <property type="protein sequence ID" value="RUR46397.1"/>
    <property type="molecule type" value="Genomic_DNA"/>
</dbReference>